<proteinExistence type="predicted"/>
<feature type="compositionally biased region" description="Basic and acidic residues" evidence="2">
    <location>
        <begin position="48"/>
        <end position="57"/>
    </location>
</feature>
<protein>
    <submittedName>
        <fullName evidence="3">Uncharacterized protein</fullName>
    </submittedName>
</protein>
<evidence type="ECO:0000256" key="2">
    <source>
        <dbReference type="SAM" id="MobiDB-lite"/>
    </source>
</evidence>
<gene>
    <name evidence="3" type="ORF">ATANTOWER_021609</name>
</gene>
<feature type="region of interest" description="Disordered" evidence="2">
    <location>
        <begin position="34"/>
        <end position="60"/>
    </location>
</feature>
<evidence type="ECO:0000313" key="4">
    <source>
        <dbReference type="Proteomes" id="UP001345963"/>
    </source>
</evidence>
<organism evidence="3 4">
    <name type="scientific">Ataeniobius toweri</name>
    <dbReference type="NCBI Taxonomy" id="208326"/>
    <lineage>
        <taxon>Eukaryota</taxon>
        <taxon>Metazoa</taxon>
        <taxon>Chordata</taxon>
        <taxon>Craniata</taxon>
        <taxon>Vertebrata</taxon>
        <taxon>Euteleostomi</taxon>
        <taxon>Actinopterygii</taxon>
        <taxon>Neopterygii</taxon>
        <taxon>Teleostei</taxon>
        <taxon>Neoteleostei</taxon>
        <taxon>Acanthomorphata</taxon>
        <taxon>Ovalentaria</taxon>
        <taxon>Atherinomorphae</taxon>
        <taxon>Cyprinodontiformes</taxon>
        <taxon>Goodeidae</taxon>
        <taxon>Ataeniobius</taxon>
    </lineage>
</organism>
<evidence type="ECO:0000256" key="1">
    <source>
        <dbReference type="SAM" id="Coils"/>
    </source>
</evidence>
<evidence type="ECO:0000313" key="3">
    <source>
        <dbReference type="EMBL" id="MED6254267.1"/>
    </source>
</evidence>
<keyword evidence="4" id="KW-1185">Reference proteome</keyword>
<sequence length="101" mass="11678">MRETYDGVRTVIRKSHPLEQRRGASFSGFLVVTSTPTQAPLPSSQRECQGKRRREDISDTTNAELEQRERHHNARMAQLQEETAICREEMVNSREDLAAFF</sequence>
<keyword evidence="1" id="KW-0175">Coiled coil</keyword>
<name>A0ABU7BUE1_9TELE</name>
<reference evidence="3 4" key="1">
    <citation type="submission" date="2021-07" db="EMBL/GenBank/DDBJ databases">
        <authorList>
            <person name="Palmer J.M."/>
        </authorList>
    </citation>
    <scope>NUCLEOTIDE SEQUENCE [LARGE SCALE GENOMIC DNA]</scope>
    <source>
        <strain evidence="3 4">AT_MEX2019</strain>
        <tissue evidence="3">Muscle</tissue>
    </source>
</reference>
<dbReference type="EMBL" id="JAHUTI010069307">
    <property type="protein sequence ID" value="MED6254267.1"/>
    <property type="molecule type" value="Genomic_DNA"/>
</dbReference>
<accession>A0ABU7BUE1</accession>
<feature type="coiled-coil region" evidence="1">
    <location>
        <begin position="62"/>
        <end position="96"/>
    </location>
</feature>
<dbReference type="Proteomes" id="UP001345963">
    <property type="component" value="Unassembled WGS sequence"/>
</dbReference>
<comment type="caution">
    <text evidence="3">The sequence shown here is derived from an EMBL/GenBank/DDBJ whole genome shotgun (WGS) entry which is preliminary data.</text>
</comment>
<feature type="compositionally biased region" description="Polar residues" evidence="2">
    <location>
        <begin position="34"/>
        <end position="47"/>
    </location>
</feature>